<evidence type="ECO:0000256" key="10">
    <source>
        <dbReference type="PROSITE-ProRule" id="PRU00175"/>
    </source>
</evidence>
<dbReference type="InterPro" id="IPR014001">
    <property type="entry name" value="Helicase_ATP-bd"/>
</dbReference>
<dbReference type="SUPFAM" id="SSF47370">
    <property type="entry name" value="Bromodomain"/>
    <property type="match status" value="1"/>
</dbReference>
<dbReference type="InterPro" id="IPR017907">
    <property type="entry name" value="Znf_RING_CS"/>
</dbReference>
<dbReference type="InterPro" id="IPR001487">
    <property type="entry name" value="Bromodomain"/>
</dbReference>
<dbReference type="InterPro" id="IPR001841">
    <property type="entry name" value="Znf_RING"/>
</dbReference>
<feature type="domain" description="Bromo" evidence="12">
    <location>
        <begin position="509"/>
        <end position="580"/>
    </location>
</feature>
<evidence type="ECO:0000313" key="15">
    <source>
        <dbReference type="Proteomes" id="UP001530377"/>
    </source>
</evidence>
<dbReference type="CDD" id="cd04369">
    <property type="entry name" value="Bromodomain"/>
    <property type="match status" value="1"/>
</dbReference>
<dbReference type="SUPFAM" id="SSF57850">
    <property type="entry name" value="RING/U-box"/>
    <property type="match status" value="1"/>
</dbReference>
<reference evidence="14 15" key="1">
    <citation type="submission" date="2024-10" db="EMBL/GenBank/DDBJ databases">
        <title>Updated reference genomes for cyclostephanoid diatoms.</title>
        <authorList>
            <person name="Roberts W.R."/>
            <person name="Alverson A.J."/>
        </authorList>
    </citation>
    <scope>NUCLEOTIDE SEQUENCE [LARGE SCALE GENOMIC DNA]</scope>
    <source>
        <strain evidence="14 15">AJA228-03</strain>
    </source>
</reference>
<dbReference type="InterPro" id="IPR050628">
    <property type="entry name" value="SNF2_RAD54_helicase_TF"/>
</dbReference>
<organism evidence="14 15">
    <name type="scientific">Cyclostephanos tholiformis</name>
    <dbReference type="NCBI Taxonomy" id="382380"/>
    <lineage>
        <taxon>Eukaryota</taxon>
        <taxon>Sar</taxon>
        <taxon>Stramenopiles</taxon>
        <taxon>Ochrophyta</taxon>
        <taxon>Bacillariophyta</taxon>
        <taxon>Coscinodiscophyceae</taxon>
        <taxon>Thalassiosirophycidae</taxon>
        <taxon>Stephanodiscales</taxon>
        <taxon>Stephanodiscaceae</taxon>
        <taxon>Cyclostephanos</taxon>
    </lineage>
</organism>
<keyword evidence="6" id="KW-0862">Zinc</keyword>
<dbReference type="SMART" id="SM00184">
    <property type="entry name" value="RING"/>
    <property type="match status" value="1"/>
</dbReference>
<proteinExistence type="predicted"/>
<dbReference type="Pfam" id="PF00176">
    <property type="entry name" value="SNF2-rel_dom"/>
    <property type="match status" value="1"/>
</dbReference>
<dbReference type="InterPro" id="IPR038718">
    <property type="entry name" value="SNF2-like_sf"/>
</dbReference>
<evidence type="ECO:0000313" key="14">
    <source>
        <dbReference type="EMBL" id="KAL3806648.1"/>
    </source>
</evidence>
<dbReference type="InterPro" id="IPR013083">
    <property type="entry name" value="Znf_RING/FYVE/PHD"/>
</dbReference>
<evidence type="ECO:0000256" key="8">
    <source>
        <dbReference type="ARBA" id="ARBA00023117"/>
    </source>
</evidence>
<evidence type="ECO:0000256" key="2">
    <source>
        <dbReference type="ARBA" id="ARBA00022741"/>
    </source>
</evidence>
<dbReference type="SMART" id="SM00487">
    <property type="entry name" value="DEXDc"/>
    <property type="match status" value="1"/>
</dbReference>
<comment type="caution">
    <text evidence="14">The sequence shown here is derived from an EMBL/GenBank/DDBJ whole genome shotgun (WGS) entry which is preliminary data.</text>
</comment>
<keyword evidence="5" id="KW-0347">Helicase</keyword>
<dbReference type="GO" id="GO:0016787">
    <property type="term" value="F:hydrolase activity"/>
    <property type="evidence" value="ECO:0007669"/>
    <property type="project" value="UniProtKB-KW"/>
</dbReference>
<evidence type="ECO:0000256" key="7">
    <source>
        <dbReference type="ARBA" id="ARBA00022840"/>
    </source>
</evidence>
<feature type="compositionally biased region" description="Acidic residues" evidence="11">
    <location>
        <begin position="87"/>
        <end position="100"/>
    </location>
</feature>
<keyword evidence="8 9" id="KW-0103">Bromodomain</keyword>
<dbReference type="InterPro" id="IPR036427">
    <property type="entry name" value="Bromodomain-like_sf"/>
</dbReference>
<keyword evidence="4" id="KW-0378">Hydrolase</keyword>
<keyword evidence="7" id="KW-0067">ATP-binding</keyword>
<evidence type="ECO:0000256" key="1">
    <source>
        <dbReference type="ARBA" id="ARBA00022723"/>
    </source>
</evidence>
<feature type="region of interest" description="Disordered" evidence="11">
    <location>
        <begin position="81"/>
        <end position="138"/>
    </location>
</feature>
<dbReference type="PANTHER" id="PTHR45626:SF14">
    <property type="entry name" value="ATP-DEPENDENT DNA HELICASE (EUROFUNG)"/>
    <property type="match status" value="1"/>
</dbReference>
<dbReference type="GO" id="GO:0008270">
    <property type="term" value="F:zinc ion binding"/>
    <property type="evidence" value="ECO:0007669"/>
    <property type="project" value="UniProtKB-KW"/>
</dbReference>
<dbReference type="Gene3D" id="3.40.50.10810">
    <property type="entry name" value="Tandem AAA-ATPase domain"/>
    <property type="match status" value="1"/>
</dbReference>
<evidence type="ECO:0000256" key="6">
    <source>
        <dbReference type="ARBA" id="ARBA00022833"/>
    </source>
</evidence>
<dbReference type="PROSITE" id="PS00518">
    <property type="entry name" value="ZF_RING_1"/>
    <property type="match status" value="1"/>
</dbReference>
<dbReference type="Gene3D" id="1.20.920.10">
    <property type="entry name" value="Bromodomain-like"/>
    <property type="match status" value="1"/>
</dbReference>
<gene>
    <name evidence="14" type="ORF">ACHAXA_001950</name>
</gene>
<dbReference type="PROSITE" id="PS50014">
    <property type="entry name" value="BROMODOMAIN_2"/>
    <property type="match status" value="1"/>
</dbReference>
<dbReference type="Gene3D" id="3.40.50.300">
    <property type="entry name" value="P-loop containing nucleotide triphosphate hydrolases"/>
    <property type="match status" value="1"/>
</dbReference>
<feature type="domain" description="RING-type" evidence="13">
    <location>
        <begin position="1009"/>
        <end position="1044"/>
    </location>
</feature>
<name>A0ABD3R2E4_9STRA</name>
<dbReference type="Pfam" id="PF00439">
    <property type="entry name" value="Bromodomain"/>
    <property type="match status" value="1"/>
</dbReference>
<evidence type="ECO:0000259" key="12">
    <source>
        <dbReference type="PROSITE" id="PS50014"/>
    </source>
</evidence>
<dbReference type="Gene3D" id="3.30.40.10">
    <property type="entry name" value="Zinc/RING finger domain, C3HC4 (zinc finger)"/>
    <property type="match status" value="1"/>
</dbReference>
<feature type="non-terminal residue" evidence="14">
    <location>
        <position position="1431"/>
    </location>
</feature>
<dbReference type="SUPFAM" id="SSF52540">
    <property type="entry name" value="P-loop containing nucleoside triphosphate hydrolases"/>
    <property type="match status" value="2"/>
</dbReference>
<dbReference type="Proteomes" id="UP001530377">
    <property type="component" value="Unassembled WGS sequence"/>
</dbReference>
<evidence type="ECO:0000256" key="3">
    <source>
        <dbReference type="ARBA" id="ARBA00022771"/>
    </source>
</evidence>
<protein>
    <submittedName>
        <fullName evidence="14">Uncharacterized protein</fullName>
    </submittedName>
</protein>
<dbReference type="PROSITE" id="PS50089">
    <property type="entry name" value="ZF_RING_2"/>
    <property type="match status" value="1"/>
</dbReference>
<evidence type="ECO:0000256" key="5">
    <source>
        <dbReference type="ARBA" id="ARBA00022806"/>
    </source>
</evidence>
<dbReference type="SMART" id="SM00297">
    <property type="entry name" value="BROMO"/>
    <property type="match status" value="1"/>
</dbReference>
<sequence length="1431" mass="161479">MSRRHRRDAERGRVDCDNVNDHDIDDDEIRLMDLRTERVRIMFHRRCYDDLGGKLSPNCPRRGEFVRTRASMIFTFSLPTTTNITRDDDDDDDDDDDGDDIEGRTEGDDGPRSQQRKEGNTSGRSKTRTKNDETIERLSPGHRLIGSIVRCDWEYLDARLRAVESKASERRIVTTKGGEANVTSDGVAFDDDDEVDKDYDDEGGGEVESTWNRHRGYHPPGGLSFFPISLNVEELYDRISGASKYLGNEEIGGRVVDGKCMKSHPIPSSSSSSSKPVEFIDLPDDVIATSIAPYLRARSLHSLRIVNQKFHKSLCAVVPGLRLKLVHHQIRSLEWMEMRERRCLTEEDFLRRDRRAVGDTDFDENRARPKIDMGESACGGDYHRAVTGGATVLLRPRPDGGNNGGYEKGGKGEIRFDSESGRSVYSGFEVKKNTRCARGGLLCDDPGLGKTITVMSLILRSFGLSTEPRVKTDHALDYSELFYSYWNSSFVTAIDRRTAVLQLITRLAKSDTESSWFVLPIDPVLDGAPDYLEVVSNPISLQGIRNKYKNDCKNFKAFEADVELCFLNGMTYNPPHHAVHKAAERLSKNFTAIVSEFKLQNVERAIKSMSRMAKDPSAISLVNSFEKKKNAEVTEALLPSSSTLLVVPNPLIHHWREQMLRHIDFSYISKTMNGSISSLIYYHTSKRKNITTGTNISFDLRSVTDPIIFIDDGSKALPPPYILARFRVVLTSYNRFTAEWKHGNVEQEIRASKKGSGGGDSYFGDGFPEASSLLKVSWLRVIIDEGHVLGKSANNLFQFASWLTAERLWAMTGTPTQQIATQNSSSIMRNLFHISNFLKHEFFSQRLGREYSWNALISSGWKGGDVSSFFRLKHLVSYLMVRHTKADLKEIPPPVYGHQLIELSKEETATYNTIVSAIRTNIITTGMKGRTSGWQDSLLNPRQSRYASEALTNLRVACCGGVQILPQITSKHWAETLEICRSVHNLDDVQVQVVNNFIYRAQSGQLSGCHSCSLQLQTLFVTPCGHLICSECIDDETTLCPVCQKPFDVDDFQRLQPGLNSQFCLNLQEEKKEREKQFVLKREFSNLSPSGRLSDGDGLAGLEANAPAASHTRFHKKGESCTYSSVLHDGKCTICREEHYDCNFMNCKKQCFTCFKCAEECPDYNRKSKYVIAKLLQLRDSTNEGTSRLSFWPTAARQFATSGKVMCTHRPLKVIVFSQFRTIYEYFGDRLIRRFGLKLMLLVLNIFGLVKGACVADYSYGGTRAQELQKFIHSPECFVMLLSKQGADDELSLAHFSLKHLQFLTRCPCPTDSIFDKSLKSQVVSRAYRMGALGPVFVEQLTAKNSIEEVMNEINKAKRTSRTRLDATSDSNEKYTTLHRLLKRAKFIRPPLEARMKKRKVMEPFADAVGTITEQQHANLINSTLSAKPGR</sequence>
<dbReference type="EMBL" id="JALLPB020000763">
    <property type="protein sequence ID" value="KAL3806648.1"/>
    <property type="molecule type" value="Genomic_DNA"/>
</dbReference>
<accession>A0ABD3R2E4</accession>
<feature type="compositionally biased region" description="Acidic residues" evidence="11">
    <location>
        <begin position="188"/>
        <end position="205"/>
    </location>
</feature>
<keyword evidence="1" id="KW-0479">Metal-binding</keyword>
<keyword evidence="3 10" id="KW-0863">Zinc-finger</keyword>
<dbReference type="InterPro" id="IPR000330">
    <property type="entry name" value="SNF2_N"/>
</dbReference>
<dbReference type="InterPro" id="IPR027417">
    <property type="entry name" value="P-loop_NTPase"/>
</dbReference>
<dbReference type="GO" id="GO:0004386">
    <property type="term" value="F:helicase activity"/>
    <property type="evidence" value="ECO:0007669"/>
    <property type="project" value="UniProtKB-KW"/>
</dbReference>
<evidence type="ECO:0000256" key="9">
    <source>
        <dbReference type="PROSITE-ProRule" id="PRU00035"/>
    </source>
</evidence>
<keyword evidence="15" id="KW-1185">Reference proteome</keyword>
<dbReference type="Pfam" id="PF14447">
    <property type="entry name" value="Prok-RING_4"/>
    <property type="match status" value="1"/>
</dbReference>
<feature type="compositionally biased region" description="Basic and acidic residues" evidence="11">
    <location>
        <begin position="101"/>
        <end position="119"/>
    </location>
</feature>
<evidence type="ECO:0000256" key="11">
    <source>
        <dbReference type="SAM" id="MobiDB-lite"/>
    </source>
</evidence>
<evidence type="ECO:0000256" key="4">
    <source>
        <dbReference type="ARBA" id="ARBA00022801"/>
    </source>
</evidence>
<keyword evidence="2" id="KW-0547">Nucleotide-binding</keyword>
<dbReference type="PANTHER" id="PTHR45626">
    <property type="entry name" value="TRANSCRIPTION TERMINATION FACTOR 2-RELATED"/>
    <property type="match status" value="1"/>
</dbReference>
<evidence type="ECO:0000259" key="13">
    <source>
        <dbReference type="PROSITE" id="PS50089"/>
    </source>
</evidence>
<feature type="region of interest" description="Disordered" evidence="11">
    <location>
        <begin position="183"/>
        <end position="213"/>
    </location>
</feature>
<dbReference type="GO" id="GO:0005524">
    <property type="term" value="F:ATP binding"/>
    <property type="evidence" value="ECO:0007669"/>
    <property type="project" value="UniProtKB-KW"/>
</dbReference>